<dbReference type="EMBL" id="JAEQNC010000001">
    <property type="protein sequence ID" value="MBL0370453.1"/>
    <property type="molecule type" value="Genomic_DNA"/>
</dbReference>
<gene>
    <name evidence="8" type="ORF">JJB09_00285</name>
</gene>
<dbReference type="Pfam" id="PF00034">
    <property type="entry name" value="Cytochrom_C"/>
    <property type="match status" value="1"/>
</dbReference>
<dbReference type="PRINTS" id="PR00604">
    <property type="entry name" value="CYTCHRMECIAB"/>
</dbReference>
<keyword evidence="4" id="KW-0249">Electron transport</keyword>
<feature type="domain" description="Cytochrome c" evidence="7">
    <location>
        <begin position="70"/>
        <end position="174"/>
    </location>
</feature>
<evidence type="ECO:0000313" key="9">
    <source>
        <dbReference type="Proteomes" id="UP000633219"/>
    </source>
</evidence>
<dbReference type="InterPro" id="IPR036909">
    <property type="entry name" value="Cyt_c-like_dom_sf"/>
</dbReference>
<dbReference type="GO" id="GO:0009055">
    <property type="term" value="F:electron transfer activity"/>
    <property type="evidence" value="ECO:0007669"/>
    <property type="project" value="InterPro"/>
</dbReference>
<organism evidence="8 9">
    <name type="scientific">Rhizobium setariae</name>
    <dbReference type="NCBI Taxonomy" id="2801340"/>
    <lineage>
        <taxon>Bacteria</taxon>
        <taxon>Pseudomonadati</taxon>
        <taxon>Pseudomonadota</taxon>
        <taxon>Alphaproteobacteria</taxon>
        <taxon>Hyphomicrobiales</taxon>
        <taxon>Rhizobiaceae</taxon>
        <taxon>Rhizobium/Agrobacterium group</taxon>
        <taxon>Rhizobium</taxon>
    </lineage>
</organism>
<dbReference type="RefSeq" id="WP_201651650.1">
    <property type="nucleotide sequence ID" value="NZ_JAEQNC010000001.1"/>
</dbReference>
<keyword evidence="1" id="KW-0813">Transport</keyword>
<accession>A0A936YI12</accession>
<proteinExistence type="predicted"/>
<dbReference type="SUPFAM" id="SSF46626">
    <property type="entry name" value="Cytochrome c"/>
    <property type="match status" value="1"/>
</dbReference>
<dbReference type="GO" id="GO:0020037">
    <property type="term" value="F:heme binding"/>
    <property type="evidence" value="ECO:0007669"/>
    <property type="project" value="InterPro"/>
</dbReference>
<keyword evidence="2 6" id="KW-0349">Heme</keyword>
<evidence type="ECO:0000256" key="5">
    <source>
        <dbReference type="ARBA" id="ARBA00023004"/>
    </source>
</evidence>
<evidence type="ECO:0000256" key="2">
    <source>
        <dbReference type="ARBA" id="ARBA00022617"/>
    </source>
</evidence>
<reference evidence="8" key="1">
    <citation type="submission" date="2021-01" db="EMBL/GenBank/DDBJ databases">
        <title>Rhizobium sp. strain KVB221 16S ribosomal RNA gene Genome sequencing and assembly.</title>
        <authorList>
            <person name="Kang M."/>
        </authorList>
    </citation>
    <scope>NUCLEOTIDE SEQUENCE</scope>
    <source>
        <strain evidence="8">KVB221</strain>
    </source>
</reference>
<dbReference type="AlphaFoldDB" id="A0A936YI12"/>
<evidence type="ECO:0000259" key="7">
    <source>
        <dbReference type="PROSITE" id="PS51007"/>
    </source>
</evidence>
<evidence type="ECO:0000256" key="3">
    <source>
        <dbReference type="ARBA" id="ARBA00022723"/>
    </source>
</evidence>
<keyword evidence="5 6" id="KW-0408">Iron</keyword>
<dbReference type="PANTHER" id="PTHR11961">
    <property type="entry name" value="CYTOCHROME C"/>
    <property type="match status" value="1"/>
</dbReference>
<keyword evidence="9" id="KW-1185">Reference proteome</keyword>
<keyword evidence="3 6" id="KW-0479">Metal-binding</keyword>
<evidence type="ECO:0000313" key="8">
    <source>
        <dbReference type="EMBL" id="MBL0370453.1"/>
    </source>
</evidence>
<name>A0A936YI12_9HYPH</name>
<dbReference type="PROSITE" id="PS51007">
    <property type="entry name" value="CYTC"/>
    <property type="match status" value="1"/>
</dbReference>
<dbReference type="Gene3D" id="1.10.760.10">
    <property type="entry name" value="Cytochrome c-like domain"/>
    <property type="match status" value="1"/>
</dbReference>
<comment type="caution">
    <text evidence="8">The sequence shown here is derived from an EMBL/GenBank/DDBJ whole genome shotgun (WGS) entry which is preliminary data.</text>
</comment>
<evidence type="ECO:0000256" key="6">
    <source>
        <dbReference type="PROSITE-ProRule" id="PRU00433"/>
    </source>
</evidence>
<protein>
    <submittedName>
        <fullName evidence="8">Cytochrome c family protein</fullName>
    </submittedName>
</protein>
<dbReference type="GO" id="GO:0046872">
    <property type="term" value="F:metal ion binding"/>
    <property type="evidence" value="ECO:0007669"/>
    <property type="project" value="UniProtKB-KW"/>
</dbReference>
<dbReference type="InterPro" id="IPR002327">
    <property type="entry name" value="Cyt_c_1A/1B"/>
</dbReference>
<dbReference type="Proteomes" id="UP000633219">
    <property type="component" value="Unassembled WGS sequence"/>
</dbReference>
<evidence type="ECO:0000256" key="1">
    <source>
        <dbReference type="ARBA" id="ARBA00022448"/>
    </source>
</evidence>
<sequence length="183" mass="19046">MNSKVNMGLGALLGTVFVLFTVSLASESLFHSETPEKPGFEIAAAESTDGAGAAAEAPAAVPVADLMATADAARGEALFKKCASCHSAEKGAGNKVGPNLFGVVGRPIAHLGDFGYSGAMKEFAQGGKEVWDWDHLNHFLTAPKKYIKGTAMGFAGDKKDAERADLMAYLNSKSDSPLPLPTK</sequence>
<dbReference type="InterPro" id="IPR009056">
    <property type="entry name" value="Cyt_c-like_dom"/>
</dbReference>
<evidence type="ECO:0000256" key="4">
    <source>
        <dbReference type="ARBA" id="ARBA00022982"/>
    </source>
</evidence>